<feature type="signal peptide" evidence="2">
    <location>
        <begin position="1"/>
        <end position="23"/>
    </location>
</feature>
<dbReference type="PANTHER" id="PTHR35038:SF8">
    <property type="entry name" value="C-TYPE POLYHEME CYTOCHROME OMCC"/>
    <property type="match status" value="1"/>
</dbReference>
<dbReference type="InterPro" id="IPR023155">
    <property type="entry name" value="Cyt_c-552/4"/>
</dbReference>
<feature type="domain" description="Cytochrome c-552/4" evidence="4">
    <location>
        <begin position="166"/>
        <end position="207"/>
    </location>
</feature>
<organism evidence="5 6">
    <name type="scientific">Candidatus Paraluminiphilus aquimaris</name>
    <dbReference type="NCBI Taxonomy" id="2518994"/>
    <lineage>
        <taxon>Bacteria</taxon>
        <taxon>Pseudomonadati</taxon>
        <taxon>Pseudomonadota</taxon>
        <taxon>Gammaproteobacteria</taxon>
        <taxon>Cellvibrionales</taxon>
        <taxon>Halieaceae</taxon>
        <taxon>Candidatus Paraluminiphilus</taxon>
    </lineage>
</organism>
<keyword evidence="1 2" id="KW-0732">Signal</keyword>
<dbReference type="Gene3D" id="1.25.10.10">
    <property type="entry name" value="Leucine-rich Repeat Variant"/>
    <property type="match status" value="1"/>
</dbReference>
<dbReference type="Pfam" id="PF09699">
    <property type="entry name" value="Paired_CXXCH_1"/>
    <property type="match status" value="1"/>
</dbReference>
<gene>
    <name evidence="5" type="ORF">E0F26_03015</name>
</gene>
<protein>
    <submittedName>
        <fullName evidence="5">Uncharacterized protein</fullName>
    </submittedName>
</protein>
<keyword evidence="6" id="KW-1185">Reference proteome</keyword>
<dbReference type="Gene3D" id="1.25.40.10">
    <property type="entry name" value="Tetratricopeptide repeat domain"/>
    <property type="match status" value="1"/>
</dbReference>
<dbReference type="InterPro" id="IPR036280">
    <property type="entry name" value="Multihaem_cyt_sf"/>
</dbReference>
<dbReference type="Pfam" id="PF13435">
    <property type="entry name" value="Cytochrome_C554"/>
    <property type="match status" value="2"/>
</dbReference>
<evidence type="ECO:0000259" key="4">
    <source>
        <dbReference type="Pfam" id="PF13435"/>
    </source>
</evidence>
<dbReference type="EMBL" id="CP036501">
    <property type="protein sequence ID" value="UZP75541.1"/>
    <property type="molecule type" value="Genomic_DNA"/>
</dbReference>
<dbReference type="InterPro" id="IPR011990">
    <property type="entry name" value="TPR-like_helical_dom_sf"/>
</dbReference>
<dbReference type="Proteomes" id="UP001317963">
    <property type="component" value="Chromosome"/>
</dbReference>
<feature type="domain" description="Doubled CXXCH motif" evidence="3">
    <location>
        <begin position="333"/>
        <end position="359"/>
    </location>
</feature>
<dbReference type="Gene3D" id="1.10.1130.10">
    <property type="entry name" value="Flavocytochrome C3, Chain A"/>
    <property type="match status" value="2"/>
</dbReference>
<sequence length="754" mass="83344">MVLKGVLGCSLVALASLSPFALAGDAKFVGNQTCTSCHESQANDWTNSHHDLAMQVASNQAVLGNFDDAKFVYEGVTTTFFKKGSDFWVNTDNENGELQDYPVEYVFGVYPLQQLLLPTKNGSLNALSIAWDSRSKLEGGQRWYHIYEGQDAVTAESPLHWTGIYHNWNSRCAECHSTNVVKGYDATTRSYQTTFDQIDVGCESCHGPGSDHVSLVEAAKIPAPSQTGSERRSASNMGFELALAARGHWLRAPDENIAHRSTPLNNTTQVDNCGRCHARRATLGDYHYGQSLLDTHRLSVLESPLYWHDGQIRDEVYVYGSFMQSKMAQAGVVCSNCHNPHSNALVAEGNGVCTQCHKPETYDAVSHHRHPISSGGSACVNCHMPSQVYMGVDARRDHSMRIPRPDISLSTGSPNACTQCHSDKSNAWAYDALQSWGVEGDLKTLKHVKARFAADRGDMRALPTLEAIVTDDTQSALMRASVIEQLSNLGAPALPNMSAMLLRADNPILRTSAVRSLRGLPPAQRFLMLRPFINDPVLSVRMEVAQNLAGVPDQELRPQDIDSLRPLFDEYLAVQRDHLDMPSVQLQLANFWLDRGNTKSAENALREALVLNDQLEPAIVNLVDLLRRDGRNEEASLLLDESLRRIPESGSLWFSQGLHFIRLGETAKGLASLKEAASLEEEGSRHRYVYAIALNDTGDKATAMKTLEAVNTRHPGQPDILNGLLAFSRDAGDRTRYERYRAQLMTIMQASGRR</sequence>
<feature type="chain" id="PRO_5046408038" evidence="2">
    <location>
        <begin position="24"/>
        <end position="754"/>
    </location>
</feature>
<dbReference type="InterPro" id="IPR011989">
    <property type="entry name" value="ARM-like"/>
</dbReference>
<dbReference type="PANTHER" id="PTHR35038">
    <property type="entry name" value="DISSIMILATORY SULFITE REDUCTASE SIRA"/>
    <property type="match status" value="1"/>
</dbReference>
<accession>A0ABY6QBC9</accession>
<evidence type="ECO:0000313" key="6">
    <source>
        <dbReference type="Proteomes" id="UP001317963"/>
    </source>
</evidence>
<proteinExistence type="predicted"/>
<evidence type="ECO:0000256" key="1">
    <source>
        <dbReference type="ARBA" id="ARBA00022729"/>
    </source>
</evidence>
<name>A0ABY6QBC9_9GAMM</name>
<evidence type="ECO:0000256" key="2">
    <source>
        <dbReference type="SAM" id="SignalP"/>
    </source>
</evidence>
<feature type="domain" description="Cytochrome c-552/4" evidence="4">
    <location>
        <begin position="33"/>
        <end position="58"/>
    </location>
</feature>
<reference evidence="5 6" key="1">
    <citation type="submission" date="2019-02" db="EMBL/GenBank/DDBJ databases">
        <title>Halieaceae_genomes.</title>
        <authorList>
            <person name="Li S.-H."/>
        </authorList>
    </citation>
    <scope>NUCLEOTIDE SEQUENCE [LARGE SCALE GENOMIC DNA]</scope>
    <source>
        <strain evidence="5 6">JH123</strain>
    </source>
</reference>
<dbReference type="SUPFAM" id="SSF48695">
    <property type="entry name" value="Multiheme cytochromes"/>
    <property type="match status" value="1"/>
</dbReference>
<dbReference type="InterPro" id="IPR010177">
    <property type="entry name" value="Paired_CXXCH_1"/>
</dbReference>
<evidence type="ECO:0000313" key="5">
    <source>
        <dbReference type="EMBL" id="UZP75541.1"/>
    </source>
</evidence>
<dbReference type="InterPro" id="IPR051829">
    <property type="entry name" value="Multiheme_Cytochr_ET"/>
</dbReference>
<dbReference type="SUPFAM" id="SSF48452">
    <property type="entry name" value="TPR-like"/>
    <property type="match status" value="1"/>
</dbReference>
<evidence type="ECO:0000259" key="3">
    <source>
        <dbReference type="Pfam" id="PF09699"/>
    </source>
</evidence>